<sequence>MNKLYVGSEVGQLRRVLIHRPRRALTHLTPSNCHQLLFDDVLAVEKAGEEHDVFAKTLESQGVEVLLLTNLLAETLAIAEAKDWLLNTQVSDFRYGPTFANDVRCYLADLPNLELAKILTGGLSFGEMPLESSSMLQSLYKKNDFIIDPLPNHLFTRDTSCWVYGGVSINPMAKVARQRETNHLRAIYRWHPSFAGQDFIKYFGDEPLAYDHSTIEGGDVLVIGKGAVLIGMSERTTPQGVEHLASSLFKHGQAKQVIALELPKDRSCMHLDTVMTHMREDTFSVYPNVIPDDVKCWSLTGDESGRVKATQQTSYISTIEKALHVDKLNLITTGGDNFEAEREQWNDANNVLTVKPGVVIGYERNTYTNEKYDKAGITVLPIPGDELGRGRGGARCMSCPIERDGI</sequence>
<dbReference type="PRINTS" id="PR01466">
    <property type="entry name" value="ARGDEIMINASE"/>
</dbReference>
<comment type="pathway">
    <text evidence="1 5">Amino-acid degradation; L-arginine degradation via ADI pathway; carbamoyl phosphate from L-arginine: step 1/2.</text>
</comment>
<keyword evidence="3 5" id="KW-0378">Hydrolase</keyword>
<dbReference type="Proteomes" id="UP000029228">
    <property type="component" value="Unassembled WGS sequence"/>
</dbReference>
<dbReference type="UniPathway" id="UPA00254">
    <property type="reaction ID" value="UER00364"/>
</dbReference>
<reference evidence="7 8" key="1">
    <citation type="submission" date="2014-09" db="EMBL/GenBank/DDBJ databases">
        <title>Vibrio maritimus JCM 19235. (C45) whole genome shotgun sequence.</title>
        <authorList>
            <person name="Sawabe T."/>
            <person name="Meirelles P."/>
            <person name="Nakanishi M."/>
            <person name="Sayaka M."/>
            <person name="Hattori M."/>
            <person name="Ohkuma M."/>
        </authorList>
    </citation>
    <scope>NUCLEOTIDE SEQUENCE [LARGE SCALE GENOMIC DNA]</scope>
    <source>
        <strain evidence="8">JCM19235</strain>
    </source>
</reference>
<dbReference type="NCBIfam" id="NF002381">
    <property type="entry name" value="PRK01388.1"/>
    <property type="match status" value="1"/>
</dbReference>
<dbReference type="PANTHER" id="PTHR47271">
    <property type="entry name" value="ARGININE DEIMINASE"/>
    <property type="match status" value="1"/>
</dbReference>
<evidence type="ECO:0000256" key="4">
    <source>
        <dbReference type="ARBA" id="ARBA00049429"/>
    </source>
</evidence>
<dbReference type="NCBIfam" id="TIGR01078">
    <property type="entry name" value="arcA"/>
    <property type="match status" value="1"/>
</dbReference>
<dbReference type="AlphaFoldDB" id="A0A090RZS3"/>
<comment type="subcellular location">
    <subcellularLocation>
        <location evidence="5">Cytoplasm</location>
    </subcellularLocation>
</comment>
<comment type="similarity">
    <text evidence="2 5">Belongs to the arginine deiminase family.</text>
</comment>
<keyword evidence="8" id="KW-1185">Reference proteome</keyword>
<evidence type="ECO:0000256" key="3">
    <source>
        <dbReference type="ARBA" id="ARBA00022801"/>
    </source>
</evidence>
<evidence type="ECO:0000313" key="8">
    <source>
        <dbReference type="Proteomes" id="UP000029228"/>
    </source>
</evidence>
<dbReference type="GO" id="GO:0005737">
    <property type="term" value="C:cytoplasm"/>
    <property type="evidence" value="ECO:0007669"/>
    <property type="project" value="UniProtKB-SubCell"/>
</dbReference>
<keyword evidence="5" id="KW-0963">Cytoplasm</keyword>
<protein>
    <recommendedName>
        <fullName evidence="5">Arginine deiminase</fullName>
        <shortName evidence="5">ADI</shortName>
        <ecNumber evidence="5">3.5.3.6</ecNumber>
    </recommendedName>
    <alternativeName>
        <fullName evidence="5">Arginine dihydrolase</fullName>
        <shortName evidence="5">AD</shortName>
    </alternativeName>
</protein>
<dbReference type="EMBL" id="BBMR01000005">
    <property type="protein sequence ID" value="GAL20013.1"/>
    <property type="molecule type" value="Genomic_DNA"/>
</dbReference>
<comment type="catalytic activity">
    <reaction evidence="4 5">
        <text>L-arginine + H2O = L-citrulline + NH4(+)</text>
        <dbReference type="Rhea" id="RHEA:19597"/>
        <dbReference type="ChEBI" id="CHEBI:15377"/>
        <dbReference type="ChEBI" id="CHEBI:28938"/>
        <dbReference type="ChEBI" id="CHEBI:32682"/>
        <dbReference type="ChEBI" id="CHEBI:57743"/>
        <dbReference type="EC" id="3.5.3.6"/>
    </reaction>
</comment>
<evidence type="ECO:0000313" key="7">
    <source>
        <dbReference type="EMBL" id="GAL20013.1"/>
    </source>
</evidence>
<dbReference type="OrthoDB" id="9807502at2"/>
<dbReference type="GO" id="GO:0016990">
    <property type="term" value="F:arginine deiminase activity"/>
    <property type="evidence" value="ECO:0007669"/>
    <property type="project" value="UniProtKB-UniRule"/>
</dbReference>
<proteinExistence type="inferred from homology"/>
<evidence type="ECO:0000256" key="2">
    <source>
        <dbReference type="ARBA" id="ARBA00010206"/>
    </source>
</evidence>
<dbReference type="Pfam" id="PF02274">
    <property type="entry name" value="ADI"/>
    <property type="match status" value="1"/>
</dbReference>
<organism evidence="7 8">
    <name type="scientific">Vibrio maritimus</name>
    <dbReference type="NCBI Taxonomy" id="990268"/>
    <lineage>
        <taxon>Bacteria</taxon>
        <taxon>Pseudomonadati</taxon>
        <taxon>Pseudomonadota</taxon>
        <taxon>Gammaproteobacteria</taxon>
        <taxon>Vibrionales</taxon>
        <taxon>Vibrionaceae</taxon>
        <taxon>Vibrio</taxon>
    </lineage>
</organism>
<dbReference type="HAMAP" id="MF_00242">
    <property type="entry name" value="Arg_deiminase"/>
    <property type="match status" value="1"/>
</dbReference>
<accession>A0A090RZS3</accession>
<dbReference type="PIRSF" id="PIRSF006356">
    <property type="entry name" value="Arg_deiminase"/>
    <property type="match status" value="1"/>
</dbReference>
<dbReference type="EC" id="3.5.3.6" evidence="5"/>
<dbReference type="GO" id="GO:0019546">
    <property type="term" value="P:L-arginine deiminase pathway"/>
    <property type="evidence" value="ECO:0007669"/>
    <property type="project" value="UniProtKB-UniRule"/>
</dbReference>
<gene>
    <name evidence="5" type="primary">arcA</name>
    <name evidence="7" type="ORF">JCM19235_4213</name>
</gene>
<keyword evidence="5" id="KW-0056">Arginine metabolism</keyword>
<dbReference type="Gene3D" id="3.75.10.10">
    <property type="entry name" value="L-arginine/glycine Amidinotransferase, Chain A"/>
    <property type="match status" value="1"/>
</dbReference>
<dbReference type="InterPro" id="IPR003876">
    <property type="entry name" value="Arg_deiminase"/>
</dbReference>
<comment type="caution">
    <text evidence="7">The sequence shown here is derived from an EMBL/GenBank/DDBJ whole genome shotgun (WGS) entry which is preliminary data.</text>
</comment>
<dbReference type="Gene3D" id="1.10.3930.10">
    <property type="entry name" value="Arginine deiminase"/>
    <property type="match status" value="1"/>
</dbReference>
<dbReference type="STRING" id="990268.JCM19235_4213"/>
<name>A0A090RZS3_9VIBR</name>
<feature type="active site" description="Amidino-cysteine intermediate" evidence="5 6">
    <location>
        <position position="396"/>
    </location>
</feature>
<dbReference type="PANTHER" id="PTHR47271:SF2">
    <property type="entry name" value="ARGININE DEIMINASE"/>
    <property type="match status" value="1"/>
</dbReference>
<evidence type="ECO:0000256" key="6">
    <source>
        <dbReference type="PIRSR" id="PIRSR006356-1"/>
    </source>
</evidence>
<evidence type="ECO:0000256" key="1">
    <source>
        <dbReference type="ARBA" id="ARBA00005213"/>
    </source>
</evidence>
<dbReference type="SUPFAM" id="SSF55909">
    <property type="entry name" value="Pentein"/>
    <property type="match status" value="1"/>
</dbReference>
<dbReference type="RefSeq" id="WP_042474078.1">
    <property type="nucleotide sequence ID" value="NZ_CP090438.1"/>
</dbReference>
<evidence type="ECO:0000256" key="5">
    <source>
        <dbReference type="HAMAP-Rule" id="MF_00242"/>
    </source>
</evidence>